<reference evidence="2" key="2">
    <citation type="submission" date="2015-01" db="EMBL/GenBank/DDBJ databases">
        <title>Evolutionary Origins and Diversification of the Mycorrhizal Mutualists.</title>
        <authorList>
            <consortium name="DOE Joint Genome Institute"/>
            <consortium name="Mycorrhizal Genomics Consortium"/>
            <person name="Kohler A."/>
            <person name="Kuo A."/>
            <person name="Nagy L.G."/>
            <person name="Floudas D."/>
            <person name="Copeland A."/>
            <person name="Barry K.W."/>
            <person name="Cichocki N."/>
            <person name="Veneault-Fourrey C."/>
            <person name="LaButti K."/>
            <person name="Lindquist E.A."/>
            <person name="Lipzen A."/>
            <person name="Lundell T."/>
            <person name="Morin E."/>
            <person name="Murat C."/>
            <person name="Riley R."/>
            <person name="Ohm R."/>
            <person name="Sun H."/>
            <person name="Tunlid A."/>
            <person name="Henrissat B."/>
            <person name="Grigoriev I.V."/>
            <person name="Hibbett D.S."/>
            <person name="Martin F."/>
        </authorList>
    </citation>
    <scope>NUCLEOTIDE SEQUENCE [LARGE SCALE GENOMIC DNA]</scope>
    <source>
        <strain evidence="2">Foug A</strain>
    </source>
</reference>
<gene>
    <name evidence="1" type="ORF">SCLCIDRAFT_34493</name>
</gene>
<dbReference type="InParanoid" id="A0A0C2YKE3"/>
<accession>A0A0C2YKE3</accession>
<dbReference type="EMBL" id="KN822570">
    <property type="protein sequence ID" value="KIM50238.1"/>
    <property type="molecule type" value="Genomic_DNA"/>
</dbReference>
<name>A0A0C2YKE3_9AGAM</name>
<sequence length="53" mass="5914">MNMRLIGVRTIDELTPDLVDASALHAHANVTPADNLYNTTYQPLSLTQFKTKL</sequence>
<evidence type="ECO:0000313" key="1">
    <source>
        <dbReference type="EMBL" id="KIM50238.1"/>
    </source>
</evidence>
<dbReference type="HOGENOM" id="CLU_3107740_0_0_1"/>
<dbReference type="Proteomes" id="UP000053989">
    <property type="component" value="Unassembled WGS sequence"/>
</dbReference>
<dbReference type="STRING" id="1036808.A0A0C2YKE3"/>
<organism evidence="1 2">
    <name type="scientific">Scleroderma citrinum Foug A</name>
    <dbReference type="NCBI Taxonomy" id="1036808"/>
    <lineage>
        <taxon>Eukaryota</taxon>
        <taxon>Fungi</taxon>
        <taxon>Dikarya</taxon>
        <taxon>Basidiomycota</taxon>
        <taxon>Agaricomycotina</taxon>
        <taxon>Agaricomycetes</taxon>
        <taxon>Agaricomycetidae</taxon>
        <taxon>Boletales</taxon>
        <taxon>Sclerodermatineae</taxon>
        <taxon>Sclerodermataceae</taxon>
        <taxon>Scleroderma</taxon>
    </lineage>
</organism>
<keyword evidence="2" id="KW-1185">Reference proteome</keyword>
<protein>
    <submittedName>
        <fullName evidence="1">Uncharacterized protein</fullName>
    </submittedName>
</protein>
<reference evidence="1 2" key="1">
    <citation type="submission" date="2014-04" db="EMBL/GenBank/DDBJ databases">
        <authorList>
            <consortium name="DOE Joint Genome Institute"/>
            <person name="Kuo A."/>
            <person name="Kohler A."/>
            <person name="Nagy L.G."/>
            <person name="Floudas D."/>
            <person name="Copeland A."/>
            <person name="Barry K.W."/>
            <person name="Cichocki N."/>
            <person name="Veneault-Fourrey C."/>
            <person name="LaButti K."/>
            <person name="Lindquist E.A."/>
            <person name="Lipzen A."/>
            <person name="Lundell T."/>
            <person name="Morin E."/>
            <person name="Murat C."/>
            <person name="Sun H."/>
            <person name="Tunlid A."/>
            <person name="Henrissat B."/>
            <person name="Grigoriev I.V."/>
            <person name="Hibbett D.S."/>
            <person name="Martin F."/>
            <person name="Nordberg H.P."/>
            <person name="Cantor M.N."/>
            <person name="Hua S.X."/>
        </authorList>
    </citation>
    <scope>NUCLEOTIDE SEQUENCE [LARGE SCALE GENOMIC DNA]</scope>
    <source>
        <strain evidence="1 2">Foug A</strain>
    </source>
</reference>
<dbReference type="OrthoDB" id="1925334at2759"/>
<proteinExistence type="predicted"/>
<evidence type="ECO:0000313" key="2">
    <source>
        <dbReference type="Proteomes" id="UP000053989"/>
    </source>
</evidence>
<dbReference type="AlphaFoldDB" id="A0A0C2YKE3"/>